<evidence type="ECO:0000313" key="2">
    <source>
        <dbReference type="EMBL" id="KKR70794.1"/>
    </source>
</evidence>
<feature type="transmembrane region" description="Helical" evidence="1">
    <location>
        <begin position="58"/>
        <end position="77"/>
    </location>
</feature>
<protein>
    <submittedName>
        <fullName evidence="2">Uncharacterized protein</fullName>
    </submittedName>
</protein>
<organism evidence="2 3">
    <name type="scientific">Candidatus Nomurabacteria bacterium GW2011_GWB1_40_7</name>
    <dbReference type="NCBI Taxonomy" id="1618744"/>
    <lineage>
        <taxon>Bacteria</taxon>
        <taxon>Candidatus Nomuraibacteriota</taxon>
    </lineage>
</organism>
<reference evidence="2 3" key="1">
    <citation type="journal article" date="2015" name="Nature">
        <title>rRNA introns, odd ribosomes, and small enigmatic genomes across a large radiation of phyla.</title>
        <authorList>
            <person name="Brown C.T."/>
            <person name="Hug L.A."/>
            <person name="Thomas B.C."/>
            <person name="Sharon I."/>
            <person name="Castelle C.J."/>
            <person name="Singh A."/>
            <person name="Wilkins M.J."/>
            <person name="Williams K.H."/>
            <person name="Banfield J.F."/>
        </authorList>
    </citation>
    <scope>NUCLEOTIDE SEQUENCE [LARGE SCALE GENOMIC DNA]</scope>
</reference>
<comment type="caution">
    <text evidence="2">The sequence shown here is derived from an EMBL/GenBank/DDBJ whole genome shotgun (WGS) entry which is preliminary data.</text>
</comment>
<feature type="transmembrane region" description="Helical" evidence="1">
    <location>
        <begin position="112"/>
        <end position="131"/>
    </location>
</feature>
<dbReference type="Proteomes" id="UP000034452">
    <property type="component" value="Unassembled WGS sequence"/>
</dbReference>
<keyword evidence="1" id="KW-1133">Transmembrane helix</keyword>
<accession>A0A0G0T196</accession>
<feature type="transmembrane region" description="Helical" evidence="1">
    <location>
        <begin position="165"/>
        <end position="185"/>
    </location>
</feature>
<sequence length="195" mass="22403">MFPEKIIIIGVLINLLCSFWYIKNVLKGDTRPNPVSWFIWSLAPFIGVFLQLKAGAGWSVMGVFMAGFAPFLVVIFSLLKKNAFWKIQLFDIVCGIFSILALVIYVMTSNLWISILFAIASDFLAYIPTFIKTWKNPETETSSIYLGGIINNFISLLIIKNWTFAIYSFPIYLILANIVEIYFIYRKKITSRFSF</sequence>
<keyword evidence="1" id="KW-0812">Transmembrane</keyword>
<proteinExistence type="predicted"/>
<dbReference type="EMBL" id="LBZL01000001">
    <property type="protein sequence ID" value="KKR70794.1"/>
    <property type="molecule type" value="Genomic_DNA"/>
</dbReference>
<gene>
    <name evidence="2" type="ORF">UU13_C0001G0022</name>
</gene>
<evidence type="ECO:0000256" key="1">
    <source>
        <dbReference type="SAM" id="Phobius"/>
    </source>
</evidence>
<feature type="transmembrane region" description="Helical" evidence="1">
    <location>
        <begin position="89"/>
        <end position="106"/>
    </location>
</feature>
<keyword evidence="1" id="KW-0472">Membrane</keyword>
<feature type="transmembrane region" description="Helical" evidence="1">
    <location>
        <begin position="6"/>
        <end position="22"/>
    </location>
</feature>
<evidence type="ECO:0000313" key="3">
    <source>
        <dbReference type="Proteomes" id="UP000034452"/>
    </source>
</evidence>
<name>A0A0G0T196_9BACT</name>
<feature type="transmembrane region" description="Helical" evidence="1">
    <location>
        <begin position="34"/>
        <end position="52"/>
    </location>
</feature>
<feature type="transmembrane region" description="Helical" evidence="1">
    <location>
        <begin position="143"/>
        <end position="159"/>
    </location>
</feature>
<dbReference type="AlphaFoldDB" id="A0A0G0T196"/>